<keyword evidence="2" id="KW-0812">Transmembrane</keyword>
<feature type="region of interest" description="Disordered" evidence="1">
    <location>
        <begin position="142"/>
        <end position="169"/>
    </location>
</feature>
<keyword evidence="2" id="KW-0472">Membrane</keyword>
<feature type="region of interest" description="Disordered" evidence="1">
    <location>
        <begin position="248"/>
        <end position="319"/>
    </location>
</feature>
<evidence type="ECO:0000313" key="4">
    <source>
        <dbReference type="Proteomes" id="UP001370758"/>
    </source>
</evidence>
<feature type="transmembrane region" description="Helical" evidence="2">
    <location>
        <begin position="12"/>
        <end position="37"/>
    </location>
</feature>
<comment type="caution">
    <text evidence="3">The sequence shown here is derived from an EMBL/GenBank/DDBJ whole genome shotgun (WGS) entry which is preliminary data.</text>
</comment>
<sequence length="432" mass="47928">MPNSPNDGGSAALPGVLVVVLSLIVVALLALVCYLYFQLKKIHQQYIDLLQESGTTSALSRRIHEQRKSAIFHMATTDDLEQQRDQYVSSPVSQHSVYSMSTLEYGRAGLYPNDTPSIDTNPPATEPWAIRKVRSIERLTGLTNELSTKPDRRDPFFDPGNSEQYQNPFFDQAGTEDATKDDIEKDLNAPSASHDIKLAKIRPLKLRTTSTEGQEATKVEAGYQKVDNRQTHAQSSITDLLAVPQTICMPRNRPPRPTVISNQSESIWESESESNIPPHARSTTPISPLESSPTKSNDSYISNPDPETGNSPDLDNIEHYDADEVPCPFLERSFSLNLAYSDPETDISAKNRNSPRLKLKGYLKNARSNRRSLGSTQAQTISTDQLNAPGGTIPKAGRELFRLSKHNREHNSLRPEGPKEGVPDKLAIIEES</sequence>
<keyword evidence="4" id="KW-1185">Reference proteome</keyword>
<gene>
    <name evidence="3" type="ORF">TWF481_003549</name>
</gene>
<organism evidence="3 4">
    <name type="scientific">Arthrobotrys musiformis</name>
    <dbReference type="NCBI Taxonomy" id="47236"/>
    <lineage>
        <taxon>Eukaryota</taxon>
        <taxon>Fungi</taxon>
        <taxon>Dikarya</taxon>
        <taxon>Ascomycota</taxon>
        <taxon>Pezizomycotina</taxon>
        <taxon>Orbiliomycetes</taxon>
        <taxon>Orbiliales</taxon>
        <taxon>Orbiliaceae</taxon>
        <taxon>Arthrobotrys</taxon>
    </lineage>
</organism>
<accession>A0AAV9WIX0</accession>
<keyword evidence="2" id="KW-1133">Transmembrane helix</keyword>
<dbReference type="AlphaFoldDB" id="A0AAV9WIX0"/>
<evidence type="ECO:0000256" key="2">
    <source>
        <dbReference type="SAM" id="Phobius"/>
    </source>
</evidence>
<evidence type="ECO:0000313" key="3">
    <source>
        <dbReference type="EMBL" id="KAK6508779.1"/>
    </source>
</evidence>
<protein>
    <submittedName>
        <fullName evidence="3">Uncharacterized protein</fullName>
    </submittedName>
</protein>
<proteinExistence type="predicted"/>
<reference evidence="3 4" key="1">
    <citation type="submission" date="2023-08" db="EMBL/GenBank/DDBJ databases">
        <authorList>
            <person name="Palmer J.M."/>
        </authorList>
    </citation>
    <scope>NUCLEOTIDE SEQUENCE [LARGE SCALE GENOMIC DNA]</scope>
    <source>
        <strain evidence="3 4">TWF481</strain>
    </source>
</reference>
<feature type="compositionally biased region" description="Polar residues" evidence="1">
    <location>
        <begin position="281"/>
        <end position="302"/>
    </location>
</feature>
<dbReference type="Proteomes" id="UP001370758">
    <property type="component" value="Unassembled WGS sequence"/>
</dbReference>
<name>A0AAV9WIX0_9PEZI</name>
<feature type="region of interest" description="Disordered" evidence="1">
    <location>
        <begin position="406"/>
        <end position="432"/>
    </location>
</feature>
<feature type="compositionally biased region" description="Low complexity" evidence="1">
    <location>
        <begin position="260"/>
        <end position="276"/>
    </location>
</feature>
<evidence type="ECO:0000256" key="1">
    <source>
        <dbReference type="SAM" id="MobiDB-lite"/>
    </source>
</evidence>
<dbReference type="EMBL" id="JAVHJL010000002">
    <property type="protein sequence ID" value="KAK6508779.1"/>
    <property type="molecule type" value="Genomic_DNA"/>
</dbReference>
<feature type="compositionally biased region" description="Basic and acidic residues" evidence="1">
    <location>
        <begin position="409"/>
        <end position="423"/>
    </location>
</feature>